<proteinExistence type="inferred from homology"/>
<organism evidence="2 3">
    <name type="scientific">Gonapodya prolifera (strain JEL478)</name>
    <name type="common">Monoblepharis prolifera</name>
    <dbReference type="NCBI Taxonomy" id="1344416"/>
    <lineage>
        <taxon>Eukaryota</taxon>
        <taxon>Fungi</taxon>
        <taxon>Fungi incertae sedis</taxon>
        <taxon>Chytridiomycota</taxon>
        <taxon>Chytridiomycota incertae sedis</taxon>
        <taxon>Monoblepharidomycetes</taxon>
        <taxon>Monoblepharidales</taxon>
        <taxon>Gonapodyaceae</taxon>
        <taxon>Gonapodya</taxon>
    </lineage>
</organism>
<dbReference type="InterPro" id="IPR006597">
    <property type="entry name" value="Sel1-like"/>
</dbReference>
<dbReference type="PANTHER" id="PTHR11102">
    <property type="entry name" value="SEL-1-LIKE PROTEIN"/>
    <property type="match status" value="1"/>
</dbReference>
<accession>A0A139A7V6</accession>
<dbReference type="PANTHER" id="PTHR11102:SF160">
    <property type="entry name" value="ERAD-ASSOCIATED E3 UBIQUITIN-PROTEIN LIGASE COMPONENT HRD3"/>
    <property type="match status" value="1"/>
</dbReference>
<evidence type="ECO:0000313" key="3">
    <source>
        <dbReference type="Proteomes" id="UP000070544"/>
    </source>
</evidence>
<protein>
    <submittedName>
        <fullName evidence="2">HCP-like protein</fullName>
    </submittedName>
</protein>
<dbReference type="Gene3D" id="1.25.40.10">
    <property type="entry name" value="Tetratricopeptide repeat domain"/>
    <property type="match status" value="2"/>
</dbReference>
<comment type="similarity">
    <text evidence="1">Belongs to the sel-1 family.</text>
</comment>
<dbReference type="SMART" id="SM00671">
    <property type="entry name" value="SEL1"/>
    <property type="match status" value="7"/>
</dbReference>
<keyword evidence="3" id="KW-1185">Reference proteome</keyword>
<dbReference type="EMBL" id="KQ965784">
    <property type="protein sequence ID" value="KXS12891.1"/>
    <property type="molecule type" value="Genomic_DNA"/>
</dbReference>
<dbReference type="InterPro" id="IPR050767">
    <property type="entry name" value="Sel1_AlgK"/>
</dbReference>
<evidence type="ECO:0000256" key="1">
    <source>
        <dbReference type="ARBA" id="ARBA00038101"/>
    </source>
</evidence>
<dbReference type="Gene3D" id="1.10.510.10">
    <property type="entry name" value="Transferase(Phosphotransferase) domain 1"/>
    <property type="match status" value="1"/>
</dbReference>
<dbReference type="SUPFAM" id="SSF56112">
    <property type="entry name" value="Protein kinase-like (PK-like)"/>
    <property type="match status" value="1"/>
</dbReference>
<sequence>MPMNVAALMQRCWADDPSKRPSFEEIVGMLEEIWPDLPHVRPVPTNDDLLTLVGCDFPAEAEISFEQAQKFRKDGDLTMALRNYMRGAEVDHLEAQYQCAEWCKIGLGLHHRDLHKAAYWYEKAAKQGHAPSLCALGDFHRFGLGPCSRDMVRATELYRKAAGLDHVDAQTRLGFMLMHQYEVRWDYDEAVRCWKRAAEKKSALAKFLLAECHLLGLGMRQDIIEGENLAKAAAELGNPDAQFHMGIICETCKDFTSARDWYERASKQGHAGAKTHLGDLHWHGVGGLTSSKEKAVKWYREATEQGNIGAIWRLGYCYREGQGIEKDMKRGKALTQSIGKSTYVIPDRLKNVEALGFGGTPAVSHVPAPIRKAFEGLQRGTRAEFQVQNAYVPPDAIRAIAARKAKSMHLESKHQHQWEENLGAFRKEH</sequence>
<dbReference type="AlphaFoldDB" id="A0A139A7V6"/>
<evidence type="ECO:0000313" key="2">
    <source>
        <dbReference type="EMBL" id="KXS12891.1"/>
    </source>
</evidence>
<gene>
    <name evidence="2" type="ORF">M427DRAFT_390424</name>
</gene>
<dbReference type="Proteomes" id="UP000070544">
    <property type="component" value="Unassembled WGS sequence"/>
</dbReference>
<dbReference type="InterPro" id="IPR011990">
    <property type="entry name" value="TPR-like_helical_dom_sf"/>
</dbReference>
<name>A0A139A7V6_GONPJ</name>
<dbReference type="STRING" id="1344416.A0A139A7V6"/>
<dbReference type="OrthoDB" id="2148946at2759"/>
<reference evidence="2 3" key="1">
    <citation type="journal article" date="2015" name="Genome Biol. Evol.">
        <title>Phylogenomic analyses indicate that early fungi evolved digesting cell walls of algal ancestors of land plants.</title>
        <authorList>
            <person name="Chang Y."/>
            <person name="Wang S."/>
            <person name="Sekimoto S."/>
            <person name="Aerts A.L."/>
            <person name="Choi C."/>
            <person name="Clum A."/>
            <person name="LaButti K.M."/>
            <person name="Lindquist E.A."/>
            <person name="Yee Ngan C."/>
            <person name="Ohm R.A."/>
            <person name="Salamov A.A."/>
            <person name="Grigoriev I.V."/>
            <person name="Spatafora J.W."/>
            <person name="Berbee M.L."/>
        </authorList>
    </citation>
    <scope>NUCLEOTIDE SEQUENCE [LARGE SCALE GENOMIC DNA]</scope>
    <source>
        <strain evidence="2 3">JEL478</strain>
    </source>
</reference>
<dbReference type="SUPFAM" id="SSF81901">
    <property type="entry name" value="HCP-like"/>
    <property type="match status" value="2"/>
</dbReference>
<dbReference type="InterPro" id="IPR011009">
    <property type="entry name" value="Kinase-like_dom_sf"/>
</dbReference>
<dbReference type="Pfam" id="PF08238">
    <property type="entry name" value="Sel1"/>
    <property type="match status" value="7"/>
</dbReference>